<comment type="caution">
    <text evidence="2">The sequence shown here is derived from an EMBL/GenBank/DDBJ whole genome shotgun (WGS) entry which is preliminary data.</text>
</comment>
<dbReference type="EMBL" id="MDAL01000002">
    <property type="protein sequence ID" value="PMN94822.1"/>
    <property type="molecule type" value="Genomic_DNA"/>
</dbReference>
<evidence type="ECO:0000259" key="1">
    <source>
        <dbReference type="PROSITE" id="PS51819"/>
    </source>
</evidence>
<dbReference type="Proteomes" id="UP000235387">
    <property type="component" value="Unassembled WGS sequence"/>
</dbReference>
<dbReference type="PROSITE" id="PS51819">
    <property type="entry name" value="VOC"/>
    <property type="match status" value="1"/>
</dbReference>
<evidence type="ECO:0000313" key="2">
    <source>
        <dbReference type="EMBL" id="PMN94822.1"/>
    </source>
</evidence>
<dbReference type="PANTHER" id="PTHR35006">
    <property type="entry name" value="GLYOXALASE FAMILY PROTEIN (AFU_ORTHOLOGUE AFUA_5G14830)"/>
    <property type="match status" value="1"/>
</dbReference>
<evidence type="ECO:0000313" key="3">
    <source>
        <dbReference type="Proteomes" id="UP000235387"/>
    </source>
</evidence>
<dbReference type="InterPro" id="IPR004360">
    <property type="entry name" value="Glyas_Fos-R_dOase_dom"/>
</dbReference>
<proteinExistence type="predicted"/>
<feature type="domain" description="VOC" evidence="1">
    <location>
        <begin position="3"/>
        <end position="127"/>
    </location>
</feature>
<dbReference type="RefSeq" id="WP_102389956.1">
    <property type="nucleotide sequence ID" value="NZ_MDAL01000002.1"/>
</dbReference>
<dbReference type="Pfam" id="PF00903">
    <property type="entry name" value="Glyoxalase"/>
    <property type="match status" value="1"/>
</dbReference>
<dbReference type="InterPro" id="IPR037523">
    <property type="entry name" value="VOC_core"/>
</dbReference>
<name>A0A2N7LGY7_9GAMM</name>
<dbReference type="InterPro" id="IPR029068">
    <property type="entry name" value="Glyas_Bleomycin-R_OHBP_Dase"/>
</dbReference>
<dbReference type="GO" id="GO:0016829">
    <property type="term" value="F:lyase activity"/>
    <property type="evidence" value="ECO:0007669"/>
    <property type="project" value="UniProtKB-KW"/>
</dbReference>
<sequence length="131" mass="14320">MTIFSHVTLGTNDYEKAAQFYDAVLAPLGIHRVPKPAGKPLKYAKGDEFTVLYIYLPFDGNPASWGNGTHVAFLAESRDAVDAFHAQAIAKGGIDEGKPGLRENYSANYYAAYVRDLDGNKLQAVCYTEQA</sequence>
<organism evidence="2 3">
    <name type="scientific">Enterovibrio norvegicus</name>
    <dbReference type="NCBI Taxonomy" id="188144"/>
    <lineage>
        <taxon>Bacteria</taxon>
        <taxon>Pseudomonadati</taxon>
        <taxon>Pseudomonadota</taxon>
        <taxon>Gammaproteobacteria</taxon>
        <taxon>Vibrionales</taxon>
        <taxon>Vibrionaceae</taxon>
        <taxon>Enterovibrio</taxon>
    </lineage>
</organism>
<keyword evidence="2" id="KW-0456">Lyase</keyword>
<accession>A0A2N7LGY7</accession>
<dbReference type="SUPFAM" id="SSF54593">
    <property type="entry name" value="Glyoxalase/Bleomycin resistance protein/Dihydroxybiphenyl dioxygenase"/>
    <property type="match status" value="1"/>
</dbReference>
<reference evidence="3" key="1">
    <citation type="submission" date="2016-07" db="EMBL/GenBank/DDBJ databases">
        <title>Nontailed viruses are major unrecognized killers of bacteria in the ocean.</title>
        <authorList>
            <person name="Kauffman K."/>
            <person name="Hussain F."/>
            <person name="Yang J."/>
            <person name="Arevalo P."/>
            <person name="Brown J."/>
            <person name="Cutler M."/>
            <person name="Kelly L."/>
            <person name="Polz M.F."/>
        </authorList>
    </citation>
    <scope>NUCLEOTIDE SEQUENCE [LARGE SCALE GENOMIC DNA]</scope>
    <source>
        <strain evidence="3">10N.261.45.A10</strain>
    </source>
</reference>
<dbReference type="CDD" id="cd07262">
    <property type="entry name" value="VOC_like"/>
    <property type="match status" value="1"/>
</dbReference>
<dbReference type="PANTHER" id="PTHR35006:SF1">
    <property type="entry name" value="BLL2941 PROTEIN"/>
    <property type="match status" value="1"/>
</dbReference>
<dbReference type="AlphaFoldDB" id="A0A2N7LGY7"/>
<gene>
    <name evidence="2" type="ORF">BCT23_01970</name>
</gene>
<protein>
    <submittedName>
        <fullName evidence="2">Lactoylglutathione lyase</fullName>
    </submittedName>
</protein>
<dbReference type="Gene3D" id="3.10.180.10">
    <property type="entry name" value="2,3-Dihydroxybiphenyl 1,2-Dioxygenase, domain 1"/>
    <property type="match status" value="1"/>
</dbReference>